<sequence length="162" mass="18001">MGYEKITTMEECERNCERNCSCWGAVFNNDIGYCYKLGYPINTLEAVGDENRRGYFKVRAVERKPKDVGYAIGIVVLVGASLIFVGIAGFGAYKVLRRRRVKGRLGGGDIARSLHRFGFSKLSIVRDVQIVTTVVSSDQVASLSSSTTTPFEPRFATFPIRN</sequence>
<keyword evidence="1" id="KW-0472">Membrane</keyword>
<keyword evidence="1" id="KW-0812">Transmembrane</keyword>
<dbReference type="EMBL" id="DUZY01000004">
    <property type="protein sequence ID" value="DAD37896.1"/>
    <property type="molecule type" value="Genomic_DNA"/>
</dbReference>
<gene>
    <name evidence="2" type="ORF">HUJ06_008537</name>
</gene>
<keyword evidence="1" id="KW-1133">Transmembrane helix</keyword>
<proteinExistence type="predicted"/>
<evidence type="ECO:0008006" key="4">
    <source>
        <dbReference type="Google" id="ProtNLM"/>
    </source>
</evidence>
<evidence type="ECO:0000313" key="2">
    <source>
        <dbReference type="EMBL" id="DAD37896.1"/>
    </source>
</evidence>
<evidence type="ECO:0000313" key="3">
    <source>
        <dbReference type="Proteomes" id="UP000607653"/>
    </source>
</evidence>
<comment type="caution">
    <text evidence="2">The sequence shown here is derived from an EMBL/GenBank/DDBJ whole genome shotgun (WGS) entry which is preliminary data.</text>
</comment>
<name>A0A822Z4H9_NELNU</name>
<evidence type="ECO:0000256" key="1">
    <source>
        <dbReference type="SAM" id="Phobius"/>
    </source>
</evidence>
<keyword evidence="3" id="KW-1185">Reference proteome</keyword>
<dbReference type="AlphaFoldDB" id="A0A822Z4H9"/>
<reference evidence="2 3" key="1">
    <citation type="journal article" date="2020" name="Mol. Biol. Evol.">
        <title>Distinct Expression and Methylation Patterns for Genes with Different Fates following a Single Whole-Genome Duplication in Flowering Plants.</title>
        <authorList>
            <person name="Shi T."/>
            <person name="Rahmani R.S."/>
            <person name="Gugger P.F."/>
            <person name="Wang M."/>
            <person name="Li H."/>
            <person name="Zhang Y."/>
            <person name="Li Z."/>
            <person name="Wang Q."/>
            <person name="Van de Peer Y."/>
            <person name="Marchal K."/>
            <person name="Chen J."/>
        </authorList>
    </citation>
    <scope>NUCLEOTIDE SEQUENCE [LARGE SCALE GENOMIC DNA]</scope>
    <source>
        <tissue evidence="2">Leaf</tissue>
    </source>
</reference>
<protein>
    <recommendedName>
        <fullName evidence="4">Apple domain-containing protein</fullName>
    </recommendedName>
</protein>
<accession>A0A822Z4H9</accession>
<dbReference type="Proteomes" id="UP000607653">
    <property type="component" value="Unassembled WGS sequence"/>
</dbReference>
<feature type="transmembrane region" description="Helical" evidence="1">
    <location>
        <begin position="68"/>
        <end position="93"/>
    </location>
</feature>
<organism evidence="2 3">
    <name type="scientific">Nelumbo nucifera</name>
    <name type="common">Sacred lotus</name>
    <dbReference type="NCBI Taxonomy" id="4432"/>
    <lineage>
        <taxon>Eukaryota</taxon>
        <taxon>Viridiplantae</taxon>
        <taxon>Streptophyta</taxon>
        <taxon>Embryophyta</taxon>
        <taxon>Tracheophyta</taxon>
        <taxon>Spermatophyta</taxon>
        <taxon>Magnoliopsida</taxon>
        <taxon>Proteales</taxon>
        <taxon>Nelumbonaceae</taxon>
        <taxon>Nelumbo</taxon>
    </lineage>
</organism>